<gene>
    <name evidence="2" type="ORF">RPIT_01385</name>
</gene>
<dbReference type="Pfam" id="PF14588">
    <property type="entry name" value="YjgF_endoribonc"/>
    <property type="match status" value="1"/>
</dbReference>
<evidence type="ECO:0000313" key="3">
    <source>
        <dbReference type="Proteomes" id="UP000188324"/>
    </source>
</evidence>
<dbReference type="PANTHER" id="PTHR43760:SF1">
    <property type="entry name" value="ENDORIBONUCLEASE L-PSP_CHORISMATE MUTASE-LIKE DOMAIN-CONTAINING PROTEIN"/>
    <property type="match status" value="1"/>
</dbReference>
<dbReference type="PANTHER" id="PTHR43760">
    <property type="entry name" value="ENDORIBONUCLEASE-RELATED"/>
    <property type="match status" value="1"/>
</dbReference>
<dbReference type="EMBL" id="CP019605">
    <property type="protein sequence ID" value="AQP43632.1"/>
    <property type="molecule type" value="Genomic_DNA"/>
</dbReference>
<keyword evidence="3" id="KW-1185">Reference proteome</keyword>
<dbReference type="Proteomes" id="UP000188324">
    <property type="component" value="Chromosome"/>
</dbReference>
<dbReference type="InterPro" id="IPR013813">
    <property type="entry name" value="Endoribo_LPSP/chorism_mut-like"/>
</dbReference>
<dbReference type="CDD" id="cd02199">
    <property type="entry name" value="YjgF_YER057c_UK114_like_1"/>
    <property type="match status" value="1"/>
</dbReference>
<feature type="domain" description="Endoribonuclease L-PSP/chorismate mutase-like" evidence="1">
    <location>
        <begin position="5"/>
        <end position="147"/>
    </location>
</feature>
<dbReference type="Gene3D" id="3.30.1330.40">
    <property type="entry name" value="RutC-like"/>
    <property type="match status" value="1"/>
</dbReference>
<evidence type="ECO:0000313" key="2">
    <source>
        <dbReference type="EMBL" id="AQP43632.1"/>
    </source>
</evidence>
<organism evidence="2 3">
    <name type="scientific">Tessaracoccus flavus</name>
    <dbReference type="NCBI Taxonomy" id="1610493"/>
    <lineage>
        <taxon>Bacteria</taxon>
        <taxon>Bacillati</taxon>
        <taxon>Actinomycetota</taxon>
        <taxon>Actinomycetes</taxon>
        <taxon>Propionibacteriales</taxon>
        <taxon>Propionibacteriaceae</taxon>
        <taxon>Tessaracoccus</taxon>
    </lineage>
</organism>
<dbReference type="RefSeq" id="WP_077339818.1">
    <property type="nucleotide sequence ID" value="NZ_CP019605.1"/>
</dbReference>
<dbReference type="SUPFAM" id="SSF55298">
    <property type="entry name" value="YjgF-like"/>
    <property type="match status" value="1"/>
</dbReference>
<reference evidence="2 3" key="1">
    <citation type="journal article" date="2016" name="Int. J. Syst. Evol. Microbiol.">
        <title>Tessaracoccus flavus sp. nov., isolated from the drainage system of a lindane-producing factory.</title>
        <authorList>
            <person name="Kumari R."/>
            <person name="Singh P."/>
            <person name="Schumann P."/>
            <person name="Lal R."/>
        </authorList>
    </citation>
    <scope>NUCLEOTIDE SEQUENCE [LARGE SCALE GENOMIC DNA]</scope>
    <source>
        <strain evidence="2 3">RP1T</strain>
    </source>
</reference>
<protein>
    <submittedName>
        <fullName evidence="2">LysR family transcriptional regulator</fullName>
    </submittedName>
</protein>
<dbReference type="AlphaFoldDB" id="A0A1Q2CC04"/>
<dbReference type="OrthoDB" id="9806229at2"/>
<evidence type="ECO:0000259" key="1">
    <source>
        <dbReference type="Pfam" id="PF14588"/>
    </source>
</evidence>
<dbReference type="STRING" id="1610493.RPIT_01385"/>
<proteinExistence type="predicted"/>
<dbReference type="InterPro" id="IPR035959">
    <property type="entry name" value="RutC-like_sf"/>
</dbReference>
<name>A0A1Q2CC04_9ACTN</name>
<accession>A0A1Q2CC04</accession>
<dbReference type="KEGG" id="tfl:RPIT_01385"/>
<sequence>MTVSARLAELGLQLPPVARPVAAYVPAARVGSQIWTSGQLPTVDGALVATGKLGEALSVDDGVDAARTATLNALAAVSDVAGGIDRIRSIVKVVVYVASDSGFTQQPAVANGASNLLGDLFGPSGAHVRSAVGVSVLPLDAPVEIELIVEADELG</sequence>